<evidence type="ECO:0000313" key="4">
    <source>
        <dbReference type="Proteomes" id="UP000024816"/>
    </source>
</evidence>
<feature type="chain" id="PRO_5001572131" description="Lipoprotein" evidence="2">
    <location>
        <begin position="28"/>
        <end position="201"/>
    </location>
</feature>
<proteinExistence type="predicted"/>
<feature type="signal peptide" evidence="2">
    <location>
        <begin position="1"/>
        <end position="27"/>
    </location>
</feature>
<evidence type="ECO:0008006" key="5">
    <source>
        <dbReference type="Google" id="ProtNLM"/>
    </source>
</evidence>
<dbReference type="Proteomes" id="UP000024816">
    <property type="component" value="Unassembled WGS sequence"/>
</dbReference>
<evidence type="ECO:0000313" key="3">
    <source>
        <dbReference type="EMBL" id="KCZ89042.1"/>
    </source>
</evidence>
<protein>
    <recommendedName>
        <fullName evidence="5">Lipoprotein</fullName>
    </recommendedName>
</protein>
<organism evidence="3 4">
    <name type="scientific">Hyphomonas jannaschiana VP2</name>
    <dbReference type="NCBI Taxonomy" id="1280952"/>
    <lineage>
        <taxon>Bacteria</taxon>
        <taxon>Pseudomonadati</taxon>
        <taxon>Pseudomonadota</taxon>
        <taxon>Alphaproteobacteria</taxon>
        <taxon>Hyphomonadales</taxon>
        <taxon>Hyphomonadaceae</taxon>
        <taxon>Hyphomonas</taxon>
    </lineage>
</organism>
<sequence length="201" mass="21469">MSRRFTIWAAVLAIAACAQVRPATSLAAAEEAEAIQDAPAAEYGFGVLADLAGTRWRGEPGDADKEHGQPADYSEWDWDLGGSVLVNRHVLEDGSYGGVTYVQLSRTPGVLDYVYITSANFRTSGTFTLNPDGSWTAEEEVKGLPHILKVRSTGRINANGTLSSVSEFLGDDGEWGPGHAFTYSPTDQPLPDLIPAGKAPE</sequence>
<name>A0A059FEN3_9PROT</name>
<dbReference type="PROSITE" id="PS51257">
    <property type="entry name" value="PROKAR_LIPOPROTEIN"/>
    <property type="match status" value="1"/>
</dbReference>
<dbReference type="EMBL" id="ARYJ01000004">
    <property type="protein sequence ID" value="KCZ89042.1"/>
    <property type="molecule type" value="Genomic_DNA"/>
</dbReference>
<accession>A0A059FEN3</accession>
<comment type="caution">
    <text evidence="3">The sequence shown here is derived from an EMBL/GenBank/DDBJ whole genome shotgun (WGS) entry which is preliminary data.</text>
</comment>
<dbReference type="OrthoDB" id="7351136at2"/>
<keyword evidence="4" id="KW-1185">Reference proteome</keyword>
<evidence type="ECO:0000256" key="2">
    <source>
        <dbReference type="SAM" id="SignalP"/>
    </source>
</evidence>
<dbReference type="PATRIC" id="fig|1280952.3.peg.1409"/>
<gene>
    <name evidence="3" type="ORF">HJA_07092</name>
</gene>
<evidence type="ECO:0000256" key="1">
    <source>
        <dbReference type="SAM" id="MobiDB-lite"/>
    </source>
</evidence>
<keyword evidence="2" id="KW-0732">Signal</keyword>
<reference evidence="3 4" key="1">
    <citation type="journal article" date="2014" name="Antonie Van Leeuwenhoek">
        <title>Hyphomonas beringensis sp. nov. and Hyphomonas chukchiensis sp. nov., isolated from surface seawater of the Bering Sea and Chukchi Sea.</title>
        <authorList>
            <person name="Li C."/>
            <person name="Lai Q."/>
            <person name="Li G."/>
            <person name="Dong C."/>
            <person name="Wang J."/>
            <person name="Liao Y."/>
            <person name="Shao Z."/>
        </authorList>
    </citation>
    <scope>NUCLEOTIDE SEQUENCE [LARGE SCALE GENOMIC DNA]</scope>
    <source>
        <strain evidence="3 4">VP2</strain>
    </source>
</reference>
<dbReference type="STRING" id="1280952.HJA_07092"/>
<dbReference type="RefSeq" id="WP_035580140.1">
    <property type="nucleotide sequence ID" value="NZ_ARYJ01000004.1"/>
</dbReference>
<feature type="region of interest" description="Disordered" evidence="1">
    <location>
        <begin position="182"/>
        <end position="201"/>
    </location>
</feature>
<dbReference type="AlphaFoldDB" id="A0A059FEN3"/>